<evidence type="ECO:0000313" key="5">
    <source>
        <dbReference type="Proteomes" id="UP000054383"/>
    </source>
</evidence>
<dbReference type="InterPro" id="IPR000182">
    <property type="entry name" value="GNAT_dom"/>
</dbReference>
<dbReference type="EMBL" id="CVMT01000001">
    <property type="protein sequence ID" value="CRG83027.1"/>
    <property type="molecule type" value="Genomic_DNA"/>
</dbReference>
<dbReference type="GO" id="GO:0016747">
    <property type="term" value="F:acyltransferase activity, transferring groups other than amino-acyl groups"/>
    <property type="evidence" value="ECO:0007669"/>
    <property type="project" value="InterPro"/>
</dbReference>
<keyword evidence="5" id="KW-1185">Reference proteome</keyword>
<dbReference type="InterPro" id="IPR016181">
    <property type="entry name" value="Acyl_CoA_acyltransferase"/>
</dbReference>
<dbReference type="Gene3D" id="3.40.630.30">
    <property type="match status" value="1"/>
</dbReference>
<keyword evidence="1" id="KW-0808">Transferase</keyword>
<dbReference type="PANTHER" id="PTHR43800:SF1">
    <property type="entry name" value="PEPTIDYL-LYSINE N-ACETYLTRANSFERASE YJAB"/>
    <property type="match status" value="1"/>
</dbReference>
<dbReference type="PROSITE" id="PS51186">
    <property type="entry name" value="GNAT"/>
    <property type="match status" value="1"/>
</dbReference>
<dbReference type="STRING" id="28573.A0A0U1LJ41"/>
<dbReference type="Proteomes" id="UP000054383">
    <property type="component" value="Unassembled WGS sequence"/>
</dbReference>
<gene>
    <name evidence="4" type="ORF">PISL3812_00375</name>
</gene>
<accession>A0A0U1LJ41</accession>
<dbReference type="AlphaFoldDB" id="A0A0U1LJ41"/>
<name>A0A0U1LJ41_TALIS</name>
<organism evidence="4 5">
    <name type="scientific">Talaromyces islandicus</name>
    <name type="common">Penicillium islandicum</name>
    <dbReference type="NCBI Taxonomy" id="28573"/>
    <lineage>
        <taxon>Eukaryota</taxon>
        <taxon>Fungi</taxon>
        <taxon>Dikarya</taxon>
        <taxon>Ascomycota</taxon>
        <taxon>Pezizomycotina</taxon>
        <taxon>Eurotiomycetes</taxon>
        <taxon>Eurotiomycetidae</taxon>
        <taxon>Eurotiales</taxon>
        <taxon>Trichocomaceae</taxon>
        <taxon>Talaromyces</taxon>
        <taxon>Talaromyces sect. Islandici</taxon>
    </lineage>
</organism>
<evidence type="ECO:0000256" key="1">
    <source>
        <dbReference type="ARBA" id="ARBA00022679"/>
    </source>
</evidence>
<protein>
    <recommendedName>
        <fullName evidence="3">N-acetyltransferase domain-containing protein</fullName>
    </recommendedName>
</protein>
<evidence type="ECO:0000259" key="3">
    <source>
        <dbReference type="PROSITE" id="PS51186"/>
    </source>
</evidence>
<proteinExistence type="predicted"/>
<evidence type="ECO:0000256" key="2">
    <source>
        <dbReference type="ARBA" id="ARBA00023315"/>
    </source>
</evidence>
<keyword evidence="2" id="KW-0012">Acyltransferase</keyword>
<dbReference type="CDD" id="cd04301">
    <property type="entry name" value="NAT_SF"/>
    <property type="match status" value="1"/>
</dbReference>
<reference evidence="4 5" key="1">
    <citation type="submission" date="2015-04" db="EMBL/GenBank/DDBJ databases">
        <authorList>
            <person name="Syromyatnikov M.Y."/>
            <person name="Popov V.N."/>
        </authorList>
    </citation>
    <scope>NUCLEOTIDE SEQUENCE [LARGE SCALE GENOMIC DNA]</scope>
    <source>
        <strain evidence="4">WF-38-12</strain>
    </source>
</reference>
<sequence>MSLSTDKNNITIRLATSADIPSIPAIESSASTLFKSIPALSFIASDPPLTIQDLEEFLPSGHLWVATYEDPDSRSAPVAFLAAKPTQTSNADSGKMGSKHLYIAECSVHSSYQRRGIARKLIGLVEEYARENKFDGLTLITFLDLPWNGGFYQNLGFVETDAEQLGEDYVAILEGESQKWKDLATWRRGAMLKKF</sequence>
<dbReference type="Pfam" id="PF00583">
    <property type="entry name" value="Acetyltransf_1"/>
    <property type="match status" value="1"/>
</dbReference>
<dbReference type="PANTHER" id="PTHR43800">
    <property type="entry name" value="PEPTIDYL-LYSINE N-ACETYLTRANSFERASE YJAB"/>
    <property type="match status" value="1"/>
</dbReference>
<dbReference type="SUPFAM" id="SSF55729">
    <property type="entry name" value="Acyl-CoA N-acyltransferases (Nat)"/>
    <property type="match status" value="1"/>
</dbReference>
<feature type="domain" description="N-acetyltransferase" evidence="3">
    <location>
        <begin position="10"/>
        <end position="176"/>
    </location>
</feature>
<evidence type="ECO:0000313" key="4">
    <source>
        <dbReference type="EMBL" id="CRG83027.1"/>
    </source>
</evidence>
<dbReference type="OrthoDB" id="2744543at2759"/>
<dbReference type="OMA" id="FREVPWN"/>